<feature type="compositionally biased region" description="Polar residues" evidence="1">
    <location>
        <begin position="553"/>
        <end position="584"/>
    </location>
</feature>
<dbReference type="OrthoDB" id="4148592at2759"/>
<feature type="compositionally biased region" description="Polar residues" evidence="1">
    <location>
        <begin position="319"/>
        <end position="329"/>
    </location>
</feature>
<reference evidence="2 3" key="1">
    <citation type="submission" date="2013-03" db="EMBL/GenBank/DDBJ databases">
        <title>The Genome Sequence of Cladophialophora carrionii CBS 160.54.</title>
        <authorList>
            <consortium name="The Broad Institute Genomics Platform"/>
            <person name="Cuomo C."/>
            <person name="de Hoog S."/>
            <person name="Gorbushina A."/>
            <person name="Walker B."/>
            <person name="Young S.K."/>
            <person name="Zeng Q."/>
            <person name="Gargeya S."/>
            <person name="Fitzgerald M."/>
            <person name="Haas B."/>
            <person name="Abouelleil A."/>
            <person name="Allen A.W."/>
            <person name="Alvarado L."/>
            <person name="Arachchi H.M."/>
            <person name="Berlin A.M."/>
            <person name="Chapman S.B."/>
            <person name="Gainer-Dewar J."/>
            <person name="Goldberg J."/>
            <person name="Griggs A."/>
            <person name="Gujja S."/>
            <person name="Hansen M."/>
            <person name="Howarth C."/>
            <person name="Imamovic A."/>
            <person name="Ireland A."/>
            <person name="Larimer J."/>
            <person name="McCowan C."/>
            <person name="Murphy C."/>
            <person name="Pearson M."/>
            <person name="Poon T.W."/>
            <person name="Priest M."/>
            <person name="Roberts A."/>
            <person name="Saif S."/>
            <person name="Shea T."/>
            <person name="Sisk P."/>
            <person name="Sykes S."/>
            <person name="Wortman J."/>
            <person name="Nusbaum C."/>
            <person name="Birren B."/>
        </authorList>
    </citation>
    <scope>NUCLEOTIDE SEQUENCE [LARGE SCALE GENOMIC DNA]</scope>
    <source>
        <strain evidence="2 3">CBS 160.54</strain>
    </source>
</reference>
<feature type="compositionally biased region" description="Polar residues" evidence="1">
    <location>
        <begin position="931"/>
        <end position="952"/>
    </location>
</feature>
<evidence type="ECO:0000313" key="3">
    <source>
        <dbReference type="Proteomes" id="UP000030678"/>
    </source>
</evidence>
<evidence type="ECO:0000256" key="1">
    <source>
        <dbReference type="SAM" id="MobiDB-lite"/>
    </source>
</evidence>
<feature type="region of interest" description="Disordered" evidence="1">
    <location>
        <begin position="148"/>
        <end position="292"/>
    </location>
</feature>
<dbReference type="VEuPathDB" id="FungiDB:G647_08125"/>
<feature type="compositionally biased region" description="Polar residues" evidence="1">
    <location>
        <begin position="623"/>
        <end position="638"/>
    </location>
</feature>
<name>V9D0A8_9EURO</name>
<feature type="region of interest" description="Disordered" evidence="1">
    <location>
        <begin position="597"/>
        <end position="692"/>
    </location>
</feature>
<feature type="region of interest" description="Disordered" evidence="1">
    <location>
        <begin position="1"/>
        <end position="59"/>
    </location>
</feature>
<dbReference type="EMBL" id="KB822708">
    <property type="protein sequence ID" value="ETI20091.1"/>
    <property type="molecule type" value="Genomic_DNA"/>
</dbReference>
<proteinExistence type="predicted"/>
<dbReference type="AlphaFoldDB" id="V9D0A8"/>
<protein>
    <submittedName>
        <fullName evidence="2">Uncharacterized protein</fullName>
    </submittedName>
</protein>
<dbReference type="HOGENOM" id="CLU_323895_0_0_1"/>
<accession>V9D0A8</accession>
<dbReference type="Proteomes" id="UP000030678">
    <property type="component" value="Unassembled WGS sequence"/>
</dbReference>
<feature type="compositionally biased region" description="Polar residues" evidence="1">
    <location>
        <begin position="18"/>
        <end position="28"/>
    </location>
</feature>
<organism evidence="2 3">
    <name type="scientific">Cladophialophora carrionii CBS 160.54</name>
    <dbReference type="NCBI Taxonomy" id="1279043"/>
    <lineage>
        <taxon>Eukaryota</taxon>
        <taxon>Fungi</taxon>
        <taxon>Dikarya</taxon>
        <taxon>Ascomycota</taxon>
        <taxon>Pezizomycotina</taxon>
        <taxon>Eurotiomycetes</taxon>
        <taxon>Chaetothyriomycetidae</taxon>
        <taxon>Chaetothyriales</taxon>
        <taxon>Herpotrichiellaceae</taxon>
        <taxon>Cladophialophora</taxon>
    </lineage>
</organism>
<feature type="region of interest" description="Disordered" evidence="1">
    <location>
        <begin position="540"/>
        <end position="584"/>
    </location>
</feature>
<dbReference type="RefSeq" id="XP_008730659.1">
    <property type="nucleotide sequence ID" value="XM_008732437.1"/>
</dbReference>
<feature type="compositionally biased region" description="Basic residues" evidence="1">
    <location>
        <begin position="1"/>
        <end position="12"/>
    </location>
</feature>
<feature type="compositionally biased region" description="Low complexity" evidence="1">
    <location>
        <begin position="29"/>
        <end position="41"/>
    </location>
</feature>
<feature type="region of interest" description="Disordered" evidence="1">
    <location>
        <begin position="931"/>
        <end position="954"/>
    </location>
</feature>
<feature type="compositionally biased region" description="Polar residues" evidence="1">
    <location>
        <begin position="649"/>
        <end position="675"/>
    </location>
</feature>
<feature type="compositionally biased region" description="Polar residues" evidence="1">
    <location>
        <begin position="597"/>
        <end position="616"/>
    </location>
</feature>
<evidence type="ECO:0000313" key="2">
    <source>
        <dbReference type="EMBL" id="ETI20091.1"/>
    </source>
</evidence>
<gene>
    <name evidence="2" type="ORF">G647_08125</name>
</gene>
<feature type="compositionally biased region" description="Polar residues" evidence="1">
    <location>
        <begin position="172"/>
        <end position="212"/>
    </location>
</feature>
<feature type="compositionally biased region" description="Polar residues" evidence="1">
    <location>
        <begin position="682"/>
        <end position="692"/>
    </location>
</feature>
<feature type="region of interest" description="Disordered" evidence="1">
    <location>
        <begin position="309"/>
        <end position="336"/>
    </location>
</feature>
<feature type="compositionally biased region" description="Polar residues" evidence="1">
    <location>
        <begin position="148"/>
        <end position="164"/>
    </location>
</feature>
<sequence>MEAPAIKKRGRSRKVDQSDPNVSTATTLSSSPVSNSRASPSHWNHAARSTGDDQTLSNAQPRHLTAPSVANIPSHPYQYATEIDTDNDTLTANDWLDNLFGPIQESQGPDTIFQDSHQEQLMKALLDYTVQNPTLTQGVDEEWSKIMGTSPTSANLDTPDTQISVVDPFPTLESSSPRLTPRTTIPANNRTPNSGTVSQTSPATPYSDSRSVNALEDSCTPPSFRVPKASLAPKTYPPDPANSKDAADLTSADGESDNSAPDLAEPQYVDQKTPRQQTPVKLPLGSPFTPTTAPARQATAALMDIFGSPLPAGNKHSRTQNMSLSSPDRGSTPKVIDPRYQVTPVKFKSPPNPATLMEKMRNNTLLQNEVSRHPAKRARMSSVGAQQVVANIERDWQTQQNFYMQSQQGSGTGDPGLCANIEIDGMKNWADTSLGDSLPSQSLTPYNNEYDYPIPMPTGSFDALKQEHEDYVSVGQKRTASQMIRGGMDANLQRSPGNTGQDYAGIEHNLSELFIPLSQLQTSMLAEHGTQKQMNYQMQMQSSLRMEGRRQRSAGSQFSSPTQAQTPSQVQRGAQQQLQSSLQPEVQGEILQASPGQQMGVLQQRRSQQGTPQNPIDTPLQMVRSTPSVASTGPQGTPTPAPRSRRSNLSKPAQNMVSSSPQTARTPLRKVQNTPGKRRAQGHNNPIATPQNGTLVGYVQTLDAQPMQTPGHTHQQDDACNHALIETTAVQTPTPLRAHLPTPQQLTSTGPCPNTINETLEETNRRTGAQLCGGVAGGIDFVPTFNATTAVDDFLNSHMFQFPDNVNYGGLDLALPDMDFGDIVDMDMDLSLDFNTNEGLNGFMTTAPSLPTTVDMRPILSPMVADPGGIAAGSSLGHPLFNNDVRAPSIGYAETLISDTVTTSPAAVPVRNTITSTDAVVNVDADMNLNMPENNSSLANNSQTTPNPNDEASSVHACALPNAQDGSEDMVGLDMPEIPTDFDWIQGFDEHAEFDVADWGL</sequence>
<dbReference type="GeneID" id="19986618"/>